<keyword evidence="3" id="KW-1185">Reference proteome</keyword>
<accession>A0AAV4SVU7</accession>
<proteinExistence type="predicted"/>
<evidence type="ECO:0000313" key="2">
    <source>
        <dbReference type="EMBL" id="GIY36557.1"/>
    </source>
</evidence>
<evidence type="ECO:0000313" key="3">
    <source>
        <dbReference type="Proteomes" id="UP001054945"/>
    </source>
</evidence>
<protein>
    <submittedName>
        <fullName evidence="2">Uncharacterized protein</fullName>
    </submittedName>
</protein>
<sequence length="99" mass="11244">MADKEKIKSYQGMLKAPDNRVSGARQKAITLRPIASPRPAKRNKQQHLPYRKAIALLSPFNNGSDRQTMGVWTPHKSDRPSNPRYLKRQRSGGSSERTM</sequence>
<comment type="caution">
    <text evidence="2">The sequence shown here is derived from an EMBL/GenBank/DDBJ whole genome shotgun (WGS) entry which is preliminary data.</text>
</comment>
<organism evidence="2 3">
    <name type="scientific">Caerostris extrusa</name>
    <name type="common">Bark spider</name>
    <name type="synonym">Caerostris bankana</name>
    <dbReference type="NCBI Taxonomy" id="172846"/>
    <lineage>
        <taxon>Eukaryota</taxon>
        <taxon>Metazoa</taxon>
        <taxon>Ecdysozoa</taxon>
        <taxon>Arthropoda</taxon>
        <taxon>Chelicerata</taxon>
        <taxon>Arachnida</taxon>
        <taxon>Araneae</taxon>
        <taxon>Araneomorphae</taxon>
        <taxon>Entelegynae</taxon>
        <taxon>Araneoidea</taxon>
        <taxon>Araneidae</taxon>
        <taxon>Caerostris</taxon>
    </lineage>
</organism>
<feature type="region of interest" description="Disordered" evidence="1">
    <location>
        <begin position="1"/>
        <end position="23"/>
    </location>
</feature>
<evidence type="ECO:0000256" key="1">
    <source>
        <dbReference type="SAM" id="MobiDB-lite"/>
    </source>
</evidence>
<gene>
    <name evidence="2" type="ORF">CEXT_110481</name>
</gene>
<name>A0AAV4SVU7_CAEEX</name>
<feature type="region of interest" description="Disordered" evidence="1">
    <location>
        <begin position="60"/>
        <end position="99"/>
    </location>
</feature>
<reference evidence="2 3" key="1">
    <citation type="submission" date="2021-06" db="EMBL/GenBank/DDBJ databases">
        <title>Caerostris extrusa draft genome.</title>
        <authorList>
            <person name="Kono N."/>
            <person name="Arakawa K."/>
        </authorList>
    </citation>
    <scope>NUCLEOTIDE SEQUENCE [LARGE SCALE GENOMIC DNA]</scope>
</reference>
<dbReference type="AlphaFoldDB" id="A0AAV4SVU7"/>
<dbReference type="Proteomes" id="UP001054945">
    <property type="component" value="Unassembled WGS sequence"/>
</dbReference>
<dbReference type="EMBL" id="BPLR01010062">
    <property type="protein sequence ID" value="GIY36557.1"/>
    <property type="molecule type" value="Genomic_DNA"/>
</dbReference>